<keyword evidence="2" id="KW-1185">Reference proteome</keyword>
<comment type="caution">
    <text evidence="1">The sequence shown here is derived from an EMBL/GenBank/DDBJ whole genome shotgun (WGS) entry which is preliminary data.</text>
</comment>
<gene>
    <name evidence="1" type="ORF">C7U54_12735</name>
</gene>
<proteinExistence type="predicted"/>
<dbReference type="Proteomes" id="UP000240974">
    <property type="component" value="Unassembled WGS sequence"/>
</dbReference>
<protein>
    <recommendedName>
        <fullName evidence="3">DUF2971 domain-containing protein</fullName>
    </recommendedName>
</protein>
<evidence type="ECO:0000313" key="1">
    <source>
        <dbReference type="EMBL" id="PST36716.1"/>
    </source>
</evidence>
<dbReference type="AlphaFoldDB" id="A0A2T3FN62"/>
<dbReference type="Pfam" id="PF11185">
    <property type="entry name" value="DUF2971"/>
    <property type="match status" value="1"/>
</dbReference>
<sequence>MNKNIENLYHYTNVEGFKSIIENHYFRLSESSFLNDPDDCKLFNDFLVKNIDCPKKLIVSSGVKKLIDYENEILEIYKKCSFEDYVKYLEKHIKLYVMSFSSVADDLTMWNYYGKGGFSLEISKDQLIQVMKNTLKENDEYFTISNVIYSEKDKCAPIPNFNNFHLFSKKSNDLLKENEKNRKEKANKEDIKNLFEENDLETFIYIYYKGYLLSLEYLLESKEISIEDDQETICKAVFKNTKDFEIKNRNMLWKRDLSLFMILLSSLIKSNSYESENEIRIVYFKYDNENKENENIDYYIKHTPFGNLLSPYISLKGSNEEFNDIIEKIIISPATKNLPININMYKNTLKEYLLSKKYYKSSKSISYSKHNIRW</sequence>
<evidence type="ECO:0008006" key="3">
    <source>
        <dbReference type="Google" id="ProtNLM"/>
    </source>
</evidence>
<name>A0A2T3FN62_9FIRM</name>
<evidence type="ECO:0000313" key="2">
    <source>
        <dbReference type="Proteomes" id="UP000240974"/>
    </source>
</evidence>
<dbReference type="InterPro" id="IPR021352">
    <property type="entry name" value="DUF2971"/>
</dbReference>
<dbReference type="EMBL" id="PYLQ01000025">
    <property type="protein sequence ID" value="PST36716.1"/>
    <property type="molecule type" value="Genomic_DNA"/>
</dbReference>
<dbReference type="RefSeq" id="WP_107030548.1">
    <property type="nucleotide sequence ID" value="NZ_DBGCSN010000383.1"/>
</dbReference>
<reference evidence="1 2" key="1">
    <citation type="journal article" date="2019" name="Int. J. Syst. Evol. Microbiol.">
        <title>Faecalibacillus intestinalis gen. nov., sp. nov. and Faecalibacillus faecis sp. nov., isolated from human faeces.</title>
        <authorList>
            <person name="Seo B."/>
            <person name="Jeon K."/>
            <person name="Baek I."/>
            <person name="Lee Y.M."/>
            <person name="Baek K."/>
            <person name="Ko G."/>
        </authorList>
    </citation>
    <scope>NUCLEOTIDE SEQUENCE [LARGE SCALE GENOMIC DNA]</scope>
    <source>
        <strain evidence="1 2">SNUG30099</strain>
    </source>
</reference>
<accession>A0A2T3FN62</accession>
<organism evidence="1 2">
    <name type="scientific">Faecalibacillus intestinalis</name>
    <dbReference type="NCBI Taxonomy" id="1982626"/>
    <lineage>
        <taxon>Bacteria</taxon>
        <taxon>Bacillati</taxon>
        <taxon>Bacillota</taxon>
        <taxon>Erysipelotrichia</taxon>
        <taxon>Erysipelotrichales</taxon>
        <taxon>Coprobacillaceae</taxon>
        <taxon>Faecalibacillus</taxon>
    </lineage>
</organism>